<dbReference type="InterPro" id="IPR003594">
    <property type="entry name" value="HATPase_dom"/>
</dbReference>
<dbReference type="EC" id="2.7.13.3" evidence="3"/>
<dbReference type="GO" id="GO:0000155">
    <property type="term" value="F:phosphorelay sensor kinase activity"/>
    <property type="evidence" value="ECO:0007669"/>
    <property type="project" value="InterPro"/>
</dbReference>
<dbReference type="CDD" id="cd00082">
    <property type="entry name" value="HisKA"/>
    <property type="match status" value="1"/>
</dbReference>
<dbReference type="GO" id="GO:0016036">
    <property type="term" value="P:cellular response to phosphate starvation"/>
    <property type="evidence" value="ECO:0007669"/>
    <property type="project" value="TreeGrafter"/>
</dbReference>
<dbReference type="PANTHER" id="PTHR45453:SF1">
    <property type="entry name" value="PHOSPHATE REGULON SENSOR PROTEIN PHOR"/>
    <property type="match status" value="1"/>
</dbReference>
<accession>A0A2K9P145</accession>
<dbReference type="EMBL" id="CP020991">
    <property type="protein sequence ID" value="AUO18994.1"/>
    <property type="molecule type" value="Genomic_DNA"/>
</dbReference>
<evidence type="ECO:0000256" key="6">
    <source>
        <dbReference type="ARBA" id="ARBA00022777"/>
    </source>
</evidence>
<dbReference type="InterPro" id="IPR036890">
    <property type="entry name" value="HATPase_C_sf"/>
</dbReference>
<evidence type="ECO:0000256" key="1">
    <source>
        <dbReference type="ARBA" id="ARBA00000085"/>
    </source>
</evidence>
<keyword evidence="8" id="KW-0472">Membrane</keyword>
<feature type="transmembrane region" description="Helical" evidence="8">
    <location>
        <begin position="12"/>
        <end position="28"/>
    </location>
</feature>
<dbReference type="InterPro" id="IPR003661">
    <property type="entry name" value="HisK_dim/P_dom"/>
</dbReference>
<name>A0A2K9P145_9FIRM</name>
<proteinExistence type="predicted"/>
<reference evidence="10 11" key="1">
    <citation type="submission" date="2017-04" db="EMBL/GenBank/DDBJ databases">
        <title>Monoglobus pectinilyticus 14 draft genome.</title>
        <authorList>
            <person name="Kim C."/>
            <person name="Rosendale D.I."/>
            <person name="Kelly W.J."/>
            <person name="Tannock G.W."/>
            <person name="Patchett M.L."/>
            <person name="Jordens J.Z."/>
        </authorList>
    </citation>
    <scope>NUCLEOTIDE SEQUENCE [LARGE SCALE GENOMIC DNA]</scope>
    <source>
        <strain evidence="10 11">14</strain>
    </source>
</reference>
<dbReference type="SMART" id="SM00387">
    <property type="entry name" value="HATPase_c"/>
    <property type="match status" value="1"/>
</dbReference>
<dbReference type="Proteomes" id="UP000235589">
    <property type="component" value="Chromosome"/>
</dbReference>
<evidence type="ECO:0000256" key="8">
    <source>
        <dbReference type="SAM" id="Phobius"/>
    </source>
</evidence>
<sequence>MFRNREFKRFSFLFLIIAAVSVTFSFVFNTAAGIISIISAAAFGTAFFIFTKSRYESIAQISDQIDLVLHNADQIYISESEEGELSILQSEITKMTMRIREQNSALRKEKEHLADSLADIAHQLRTPLTSANLILSLLENAPDENERKNLMRETEELFVQMDWLLTTLLKLSRLDAGIVVFQSIQVNVSSLIKSAVHPFLISMELHNIDLKSDVPDGIKIIGDLSWLSEAVQNILKNCIESVGDNGKIEISCTDNPLFTEISIHDSGAGFKKEDLPHLFDRFYRGNSENASGYGIGLALCKMIIVRQGGTVSAKNHPQGGAVFTIRFPK</sequence>
<evidence type="ECO:0000313" key="11">
    <source>
        <dbReference type="Proteomes" id="UP000235589"/>
    </source>
</evidence>
<dbReference type="PANTHER" id="PTHR45453">
    <property type="entry name" value="PHOSPHATE REGULON SENSOR PROTEIN PHOR"/>
    <property type="match status" value="1"/>
</dbReference>
<dbReference type="AlphaFoldDB" id="A0A2K9P145"/>
<gene>
    <name evidence="10" type="ORF">B9O19_00817</name>
</gene>
<comment type="catalytic activity">
    <reaction evidence="1">
        <text>ATP + protein L-histidine = ADP + protein N-phospho-L-histidine.</text>
        <dbReference type="EC" id="2.7.13.3"/>
    </reaction>
</comment>
<protein>
    <recommendedName>
        <fullName evidence="3">histidine kinase</fullName>
        <ecNumber evidence="3">2.7.13.3</ecNumber>
    </recommendedName>
</protein>
<keyword evidence="6 10" id="KW-0418">Kinase</keyword>
<dbReference type="SMART" id="SM00388">
    <property type="entry name" value="HisKA"/>
    <property type="match status" value="1"/>
</dbReference>
<evidence type="ECO:0000259" key="9">
    <source>
        <dbReference type="PROSITE" id="PS50109"/>
    </source>
</evidence>
<dbReference type="Gene3D" id="3.30.565.10">
    <property type="entry name" value="Histidine kinase-like ATPase, C-terminal domain"/>
    <property type="match status" value="1"/>
</dbReference>
<evidence type="ECO:0000256" key="3">
    <source>
        <dbReference type="ARBA" id="ARBA00012438"/>
    </source>
</evidence>
<keyword evidence="8" id="KW-1133">Transmembrane helix</keyword>
<keyword evidence="5" id="KW-0808">Transferase</keyword>
<organism evidence="10 11">
    <name type="scientific">Monoglobus pectinilyticus</name>
    <dbReference type="NCBI Taxonomy" id="1981510"/>
    <lineage>
        <taxon>Bacteria</taxon>
        <taxon>Bacillati</taxon>
        <taxon>Bacillota</taxon>
        <taxon>Clostridia</taxon>
        <taxon>Monoglobales</taxon>
        <taxon>Monoglobaceae</taxon>
        <taxon>Monoglobus</taxon>
    </lineage>
</organism>
<dbReference type="RefSeq" id="WP_102365238.1">
    <property type="nucleotide sequence ID" value="NZ_CP020991.1"/>
</dbReference>
<dbReference type="Pfam" id="PF00512">
    <property type="entry name" value="HisKA"/>
    <property type="match status" value="1"/>
</dbReference>
<dbReference type="InterPro" id="IPR050351">
    <property type="entry name" value="BphY/WalK/GraS-like"/>
</dbReference>
<keyword evidence="8" id="KW-0812">Transmembrane</keyword>
<dbReference type="Pfam" id="PF02518">
    <property type="entry name" value="HATPase_c"/>
    <property type="match status" value="1"/>
</dbReference>
<keyword evidence="11" id="KW-1185">Reference proteome</keyword>
<evidence type="ECO:0000313" key="10">
    <source>
        <dbReference type="EMBL" id="AUO18994.1"/>
    </source>
</evidence>
<dbReference type="InterPro" id="IPR005467">
    <property type="entry name" value="His_kinase_dom"/>
</dbReference>
<dbReference type="InterPro" id="IPR004358">
    <property type="entry name" value="Sig_transdc_His_kin-like_C"/>
</dbReference>
<evidence type="ECO:0000256" key="5">
    <source>
        <dbReference type="ARBA" id="ARBA00022679"/>
    </source>
</evidence>
<dbReference type="PRINTS" id="PR00344">
    <property type="entry name" value="BCTRLSENSOR"/>
</dbReference>
<feature type="domain" description="Histidine kinase" evidence="9">
    <location>
        <begin position="119"/>
        <end position="329"/>
    </location>
</feature>
<keyword evidence="7" id="KW-0902">Two-component regulatory system</keyword>
<dbReference type="SUPFAM" id="SSF55874">
    <property type="entry name" value="ATPase domain of HSP90 chaperone/DNA topoisomerase II/histidine kinase"/>
    <property type="match status" value="1"/>
</dbReference>
<evidence type="ECO:0000256" key="7">
    <source>
        <dbReference type="ARBA" id="ARBA00023012"/>
    </source>
</evidence>
<dbReference type="PROSITE" id="PS50109">
    <property type="entry name" value="HIS_KIN"/>
    <property type="match status" value="1"/>
</dbReference>
<dbReference type="Gene3D" id="1.10.287.130">
    <property type="match status" value="1"/>
</dbReference>
<dbReference type="GeneID" id="98062239"/>
<dbReference type="GO" id="GO:0004721">
    <property type="term" value="F:phosphoprotein phosphatase activity"/>
    <property type="evidence" value="ECO:0007669"/>
    <property type="project" value="TreeGrafter"/>
</dbReference>
<dbReference type="GO" id="GO:0005886">
    <property type="term" value="C:plasma membrane"/>
    <property type="evidence" value="ECO:0007669"/>
    <property type="project" value="TreeGrafter"/>
</dbReference>
<dbReference type="KEGG" id="mpec:B9O19_00817"/>
<keyword evidence="4" id="KW-0597">Phosphoprotein</keyword>
<dbReference type="InterPro" id="IPR036097">
    <property type="entry name" value="HisK_dim/P_sf"/>
</dbReference>
<dbReference type="OrthoDB" id="9773956at2"/>
<dbReference type="SUPFAM" id="SSF47384">
    <property type="entry name" value="Homodimeric domain of signal transducing histidine kinase"/>
    <property type="match status" value="1"/>
</dbReference>
<evidence type="ECO:0000256" key="2">
    <source>
        <dbReference type="ARBA" id="ARBA00004370"/>
    </source>
</evidence>
<comment type="subcellular location">
    <subcellularLocation>
        <location evidence="2">Membrane</location>
    </subcellularLocation>
</comment>
<evidence type="ECO:0000256" key="4">
    <source>
        <dbReference type="ARBA" id="ARBA00022553"/>
    </source>
</evidence>